<dbReference type="InterPro" id="IPR008978">
    <property type="entry name" value="HSP20-like_chaperone"/>
</dbReference>
<dbReference type="AlphaFoldDB" id="A0A926DRQ8"/>
<evidence type="ECO:0000256" key="1">
    <source>
        <dbReference type="PROSITE-ProRule" id="PRU00285"/>
    </source>
</evidence>
<dbReference type="Proteomes" id="UP000657006">
    <property type="component" value="Unassembled WGS sequence"/>
</dbReference>
<sequence length="149" mass="17215">MNELSLRRRHSNPISLWEDFFDDFDKNFFSPFVGSASTSNFLKTDIEETDTSYIITMDIPGMDKDSINIDYENNYLIVSGERKSESGDKDDKGNYIRQERSYGSFRRSFYCETIKPEDIKANFKNGVLTITLSKNTPEEPKAHRIAIEG</sequence>
<dbReference type="PROSITE" id="PS01031">
    <property type="entry name" value="SHSP"/>
    <property type="match status" value="1"/>
</dbReference>
<dbReference type="Pfam" id="PF00011">
    <property type="entry name" value="HSP20"/>
    <property type="match status" value="1"/>
</dbReference>
<feature type="domain" description="SHSP" evidence="3">
    <location>
        <begin position="35"/>
        <end position="149"/>
    </location>
</feature>
<organism evidence="4 5">
    <name type="scientific">Bianquea renquensis</name>
    <dbReference type="NCBI Taxonomy" id="2763661"/>
    <lineage>
        <taxon>Bacteria</taxon>
        <taxon>Bacillati</taxon>
        <taxon>Bacillota</taxon>
        <taxon>Clostridia</taxon>
        <taxon>Eubacteriales</taxon>
        <taxon>Bianqueaceae</taxon>
        <taxon>Bianquea</taxon>
    </lineage>
</organism>
<dbReference type="SUPFAM" id="SSF49764">
    <property type="entry name" value="HSP20-like chaperones"/>
    <property type="match status" value="1"/>
</dbReference>
<evidence type="ECO:0000256" key="2">
    <source>
        <dbReference type="RuleBase" id="RU003616"/>
    </source>
</evidence>
<dbReference type="Gene3D" id="2.60.40.790">
    <property type="match status" value="1"/>
</dbReference>
<evidence type="ECO:0000313" key="5">
    <source>
        <dbReference type="Proteomes" id="UP000657006"/>
    </source>
</evidence>
<comment type="similarity">
    <text evidence="1 2">Belongs to the small heat shock protein (HSP20) family.</text>
</comment>
<accession>A0A926DRQ8</accession>
<comment type="caution">
    <text evidence="4">The sequence shown here is derived from an EMBL/GenBank/DDBJ whole genome shotgun (WGS) entry which is preliminary data.</text>
</comment>
<dbReference type="RefSeq" id="WP_177713563.1">
    <property type="nucleotide sequence ID" value="NZ_JACRSQ010000003.1"/>
</dbReference>
<proteinExistence type="inferred from homology"/>
<evidence type="ECO:0000313" key="4">
    <source>
        <dbReference type="EMBL" id="MBC8542574.1"/>
    </source>
</evidence>
<gene>
    <name evidence="4" type="ORF">H8730_03300</name>
</gene>
<protein>
    <submittedName>
        <fullName evidence="4">Hsp20/alpha crystallin family protein</fullName>
    </submittedName>
</protein>
<keyword evidence="5" id="KW-1185">Reference proteome</keyword>
<dbReference type="EMBL" id="JACRSQ010000003">
    <property type="protein sequence ID" value="MBC8542574.1"/>
    <property type="molecule type" value="Genomic_DNA"/>
</dbReference>
<dbReference type="InterPro" id="IPR002068">
    <property type="entry name" value="A-crystallin/Hsp20_dom"/>
</dbReference>
<reference evidence="4" key="1">
    <citation type="submission" date="2020-08" db="EMBL/GenBank/DDBJ databases">
        <title>Genome public.</title>
        <authorList>
            <person name="Liu C."/>
            <person name="Sun Q."/>
        </authorList>
    </citation>
    <scope>NUCLEOTIDE SEQUENCE</scope>
    <source>
        <strain evidence="4">NSJ-32</strain>
    </source>
</reference>
<dbReference type="InterPro" id="IPR031107">
    <property type="entry name" value="Small_HSP"/>
</dbReference>
<dbReference type="PANTHER" id="PTHR11527">
    <property type="entry name" value="HEAT-SHOCK PROTEIN 20 FAMILY MEMBER"/>
    <property type="match status" value="1"/>
</dbReference>
<dbReference type="CDD" id="cd06471">
    <property type="entry name" value="ACD_LpsHSP_like"/>
    <property type="match status" value="1"/>
</dbReference>
<evidence type="ECO:0000259" key="3">
    <source>
        <dbReference type="PROSITE" id="PS01031"/>
    </source>
</evidence>
<name>A0A926DRQ8_9FIRM</name>